<evidence type="ECO:0000313" key="2">
    <source>
        <dbReference type="Proteomes" id="UP000606463"/>
    </source>
</evidence>
<name>A0A9D1CFX2_AQUAO</name>
<gene>
    <name evidence="1" type="ORF">EYH37_04405</name>
</gene>
<evidence type="ECO:0000313" key="1">
    <source>
        <dbReference type="EMBL" id="HIP98587.1"/>
    </source>
</evidence>
<dbReference type="EMBL" id="DQVE01000047">
    <property type="protein sequence ID" value="HIP98587.1"/>
    <property type="molecule type" value="Genomic_DNA"/>
</dbReference>
<reference evidence="1" key="1">
    <citation type="journal article" date="2020" name="ISME J.">
        <title>Gammaproteobacteria mediating utilization of methyl-, sulfur- and petroleum organic compounds in deep ocean hydrothermal plumes.</title>
        <authorList>
            <person name="Zhou Z."/>
            <person name="Liu Y."/>
            <person name="Pan J."/>
            <person name="Cron B.R."/>
            <person name="Toner B.M."/>
            <person name="Anantharaman K."/>
            <person name="Breier J.A."/>
            <person name="Dick G.J."/>
            <person name="Li M."/>
        </authorList>
    </citation>
    <scope>NUCLEOTIDE SEQUENCE</scope>
    <source>
        <strain evidence="1">SZUA-1501</strain>
    </source>
</reference>
<proteinExistence type="predicted"/>
<dbReference type="AlphaFoldDB" id="A0A9D1CFX2"/>
<protein>
    <submittedName>
        <fullName evidence="1">Uncharacterized protein</fullName>
    </submittedName>
</protein>
<organism evidence="1 2">
    <name type="scientific">Aquifex aeolicus</name>
    <dbReference type="NCBI Taxonomy" id="63363"/>
    <lineage>
        <taxon>Bacteria</taxon>
        <taxon>Pseudomonadati</taxon>
        <taxon>Aquificota</taxon>
        <taxon>Aquificia</taxon>
        <taxon>Aquificales</taxon>
        <taxon>Aquificaceae</taxon>
        <taxon>Aquifex</taxon>
    </lineage>
</organism>
<dbReference type="Proteomes" id="UP000606463">
    <property type="component" value="Unassembled WGS sequence"/>
</dbReference>
<accession>A0A9D1CFX2</accession>
<comment type="caution">
    <text evidence="1">The sequence shown here is derived from an EMBL/GenBank/DDBJ whole genome shotgun (WGS) entry which is preliminary data.</text>
</comment>
<sequence length="115" mass="12815">MHFLGTLFVLSCGKKAPPQPPPAVSETSHGVKKETITEGEGGYFIGDDGIVTLYWDFPVRVQLFEIYLLGKKVALTGDNFFVYPTPLKKGESYLFTIWAIKGGKRIGKVEIEVKY</sequence>